<organism evidence="1 2">
    <name type="scientific">Sagittula marina</name>
    <dbReference type="NCBI Taxonomy" id="943940"/>
    <lineage>
        <taxon>Bacteria</taxon>
        <taxon>Pseudomonadati</taxon>
        <taxon>Pseudomonadota</taxon>
        <taxon>Alphaproteobacteria</taxon>
        <taxon>Rhodobacterales</taxon>
        <taxon>Roseobacteraceae</taxon>
        <taxon>Sagittula</taxon>
    </lineage>
</organism>
<dbReference type="EMBL" id="JACIEJ010000014">
    <property type="protein sequence ID" value="MBB3987999.1"/>
    <property type="molecule type" value="Genomic_DNA"/>
</dbReference>
<dbReference type="RefSeq" id="WP_221235670.1">
    <property type="nucleotide sequence ID" value="NZ_BAABBZ010000055.1"/>
</dbReference>
<keyword evidence="2" id="KW-1185">Reference proteome</keyword>
<sequence length="538" mass="61223">MNAEYSEPQKIIARRQMIESAISTLTEGRTNATLCRRSYVREVRDRLVDRGGYDAEAGGQLTDETINRWEAFYDSVSQVRDAKSLKVAYLCGPNPENDLREFCAAGILPENIWAFESDVKVYTKAVISALSSEFPFVKIVKSGIDTFIDASPVRFYIIYLDFCGPLPSRNAKQKTLLAISRVLARHALNSPGALITNVSLPTESGDARGRALIAKLVACYLYPKDFIESEEGTTPEGPIAQGYDFSEWLNIVESELDEYYGQFITRLLMDHAGFISPYNRFPKQSSVFSNFFKKMTGDESKALVAAAFHFSESEEFGGGDVIVDAGEYPILWTFAALNKKINAQDCNYPQWVNLDPEFAKFADQFLSQLRTDGDKEALINNTCELTFSMLAEQNGGAFLAPNLAEMVNSHRFQDYYLFCDLVLSHQIVELLFRQVAIPYHVNVETTRRWRYQAKETPMFMDMTILDECRYIYDWMPTADMISAGFSNIERQLAYRFALDGVSKHRRWYNSEYFSGTAVIDQFTQPFEAKILRPRTNIE</sequence>
<evidence type="ECO:0000313" key="2">
    <source>
        <dbReference type="Proteomes" id="UP000541426"/>
    </source>
</evidence>
<comment type="caution">
    <text evidence="1">The sequence shown here is derived from an EMBL/GenBank/DDBJ whole genome shotgun (WGS) entry which is preliminary data.</text>
</comment>
<evidence type="ECO:0000313" key="1">
    <source>
        <dbReference type="EMBL" id="MBB3987999.1"/>
    </source>
</evidence>
<reference evidence="1 2" key="1">
    <citation type="submission" date="2020-08" db="EMBL/GenBank/DDBJ databases">
        <title>Genomic Encyclopedia of Type Strains, Phase IV (KMG-IV): sequencing the most valuable type-strain genomes for metagenomic binning, comparative biology and taxonomic classification.</title>
        <authorList>
            <person name="Goeker M."/>
        </authorList>
    </citation>
    <scope>NUCLEOTIDE SEQUENCE [LARGE SCALE GENOMIC DNA]</scope>
    <source>
        <strain evidence="1 2">DSM 102235</strain>
    </source>
</reference>
<dbReference type="AlphaFoldDB" id="A0A7W6DSH6"/>
<accession>A0A7W6DSH6</accession>
<dbReference type="Proteomes" id="UP000541426">
    <property type="component" value="Unassembled WGS sequence"/>
</dbReference>
<gene>
    <name evidence="1" type="ORF">GGQ68_004353</name>
</gene>
<name>A0A7W6DSH6_9RHOB</name>
<protein>
    <submittedName>
        <fullName evidence="1">Uncharacterized protein</fullName>
    </submittedName>
</protein>
<proteinExistence type="predicted"/>